<dbReference type="CDD" id="cd03230">
    <property type="entry name" value="ABC_DR_subfamily_A"/>
    <property type="match status" value="1"/>
</dbReference>
<dbReference type="InterPro" id="IPR050763">
    <property type="entry name" value="ABC_transporter_ATP-binding"/>
</dbReference>
<dbReference type="STRING" id="549687.GCA_001636335_03937"/>
<dbReference type="PROSITE" id="PS50893">
    <property type="entry name" value="ABC_TRANSPORTER_2"/>
    <property type="match status" value="1"/>
</dbReference>
<keyword evidence="6" id="KW-1185">Reference proteome</keyword>
<dbReference type="GO" id="GO:0016887">
    <property type="term" value="F:ATP hydrolysis activity"/>
    <property type="evidence" value="ECO:0007669"/>
    <property type="project" value="InterPro"/>
</dbReference>
<dbReference type="RefSeq" id="WP_066193192.1">
    <property type="nucleotide sequence ID" value="NZ_JARMMB010000028.1"/>
</dbReference>
<evidence type="ECO:0000256" key="1">
    <source>
        <dbReference type="ARBA" id="ARBA00022448"/>
    </source>
</evidence>
<dbReference type="InterPro" id="IPR003593">
    <property type="entry name" value="AAA+_ATPase"/>
</dbReference>
<keyword evidence="3 5" id="KW-0067">ATP-binding</keyword>
<dbReference type="SMART" id="SM00382">
    <property type="entry name" value="AAA"/>
    <property type="match status" value="1"/>
</dbReference>
<evidence type="ECO:0000256" key="3">
    <source>
        <dbReference type="ARBA" id="ARBA00022840"/>
    </source>
</evidence>
<sequence length="282" mass="31293">MENIIEVRSLAKIFGNQTALADVSFNVGKGETFGFLGPSGSGKTTTIKILTAQMSQTDGEAFVFGSPAADLRKPDKRSKIGILTDNSGLYERLSVYDNLKLYCDLYDVSYTRIEEVLQMVNLEDTKKKKVAKLSKGMLQRVNLARAFLHKPALLFLDEPTSALDPVNTKHIYKGLQTLKEEGTTIFLTTHDMNEAEELCDRVAFLNKGTIQLLDSPKSLRRQFTDHTITVELVDGNKEIIDIGANGASKLYNYMSENKVISINSNEPTLGDIFVEVTGRKLS</sequence>
<protein>
    <submittedName>
        <fullName evidence="5">ABC transporter ATP-binding protein</fullName>
    </submittedName>
</protein>
<dbReference type="EMBL" id="PISD01000023">
    <property type="protein sequence ID" value="PKG28836.1"/>
    <property type="molecule type" value="Genomic_DNA"/>
</dbReference>
<comment type="caution">
    <text evidence="5">The sequence shown here is derived from an EMBL/GenBank/DDBJ whole genome shotgun (WGS) entry which is preliminary data.</text>
</comment>
<reference evidence="5 6" key="1">
    <citation type="journal article" date="2010" name="Int. J. Syst. Evol. Microbiol.">
        <title>Bacillus horneckiae sp. nov., isolated from a spacecraft-assembly clean room.</title>
        <authorList>
            <person name="Vaishampayan P."/>
            <person name="Probst A."/>
            <person name="Krishnamurthi S."/>
            <person name="Ghosh S."/>
            <person name="Osman S."/>
            <person name="McDowall A."/>
            <person name="Ruckmani A."/>
            <person name="Mayilraj S."/>
            <person name="Venkateswaran K."/>
        </authorList>
    </citation>
    <scope>NUCLEOTIDE SEQUENCE [LARGE SCALE GENOMIC DNA]</scope>
    <source>
        <strain evidence="6">1PO1SC</strain>
    </source>
</reference>
<feature type="domain" description="ABC transporter" evidence="4">
    <location>
        <begin position="5"/>
        <end position="232"/>
    </location>
</feature>
<gene>
    <name evidence="5" type="ORF">CWS20_11755</name>
</gene>
<organism evidence="5 6">
    <name type="scientific">Cytobacillus horneckiae</name>
    <dbReference type="NCBI Taxonomy" id="549687"/>
    <lineage>
        <taxon>Bacteria</taxon>
        <taxon>Bacillati</taxon>
        <taxon>Bacillota</taxon>
        <taxon>Bacilli</taxon>
        <taxon>Bacillales</taxon>
        <taxon>Bacillaceae</taxon>
        <taxon>Cytobacillus</taxon>
    </lineage>
</organism>
<evidence type="ECO:0000313" key="6">
    <source>
        <dbReference type="Proteomes" id="UP000233343"/>
    </source>
</evidence>
<dbReference type="SUPFAM" id="SSF52540">
    <property type="entry name" value="P-loop containing nucleoside triphosphate hydrolases"/>
    <property type="match status" value="1"/>
</dbReference>
<dbReference type="PANTHER" id="PTHR42711">
    <property type="entry name" value="ABC TRANSPORTER ATP-BINDING PROTEIN"/>
    <property type="match status" value="1"/>
</dbReference>
<keyword evidence="1" id="KW-0813">Transport</keyword>
<dbReference type="AlphaFoldDB" id="A0A2N0ZH61"/>
<dbReference type="Pfam" id="PF00005">
    <property type="entry name" value="ABC_tran"/>
    <property type="match status" value="1"/>
</dbReference>
<accession>A0A2N0ZH61</accession>
<evidence type="ECO:0000256" key="2">
    <source>
        <dbReference type="ARBA" id="ARBA00022741"/>
    </source>
</evidence>
<dbReference type="Gene3D" id="3.40.50.300">
    <property type="entry name" value="P-loop containing nucleotide triphosphate hydrolases"/>
    <property type="match status" value="1"/>
</dbReference>
<dbReference type="InterPro" id="IPR003439">
    <property type="entry name" value="ABC_transporter-like_ATP-bd"/>
</dbReference>
<evidence type="ECO:0000259" key="4">
    <source>
        <dbReference type="PROSITE" id="PS50893"/>
    </source>
</evidence>
<dbReference type="GO" id="GO:0005524">
    <property type="term" value="F:ATP binding"/>
    <property type="evidence" value="ECO:0007669"/>
    <property type="project" value="UniProtKB-KW"/>
</dbReference>
<proteinExistence type="predicted"/>
<dbReference type="PROSITE" id="PS00211">
    <property type="entry name" value="ABC_TRANSPORTER_1"/>
    <property type="match status" value="1"/>
</dbReference>
<dbReference type="InterPro" id="IPR027417">
    <property type="entry name" value="P-loop_NTPase"/>
</dbReference>
<keyword evidence="2" id="KW-0547">Nucleotide-binding</keyword>
<dbReference type="PANTHER" id="PTHR42711:SF13">
    <property type="entry name" value="ABC TRANSPORTER, ATP-BINDING PROTEIN"/>
    <property type="match status" value="1"/>
</dbReference>
<evidence type="ECO:0000313" key="5">
    <source>
        <dbReference type="EMBL" id="PKG28836.1"/>
    </source>
</evidence>
<dbReference type="InterPro" id="IPR017871">
    <property type="entry name" value="ABC_transporter-like_CS"/>
</dbReference>
<name>A0A2N0ZH61_9BACI</name>
<dbReference type="Proteomes" id="UP000233343">
    <property type="component" value="Unassembled WGS sequence"/>
</dbReference>